<sequence length="252" mass="27589">MKFQSIFYLLLILLGGTQAANTLINSGLTDAQRQILLDTHNMLRNKVAGGQQSPQPQAANMMAMNWSTSLEATAQAWASNMSQVMIHSGNDKGYGENLAESGSTAQNDYDPASHVQMWFDEVKDPSWQTSYINTYTFGSAYGHYSQVVWAKSNSLGCGHSYFFDGTYYQHYTVCQYQAQGNYIGQAVYVQGTPCSQCGSQQCNTKYTSLCGVSNAVNTSSNPSSPSSTSSKSQLLSFAQFVSIVLLLTYLMC</sequence>
<evidence type="ECO:0000256" key="1">
    <source>
        <dbReference type="SAM" id="SignalP"/>
    </source>
</evidence>
<dbReference type="GO" id="GO:0005576">
    <property type="term" value="C:extracellular region"/>
    <property type="evidence" value="ECO:0007669"/>
    <property type="project" value="InterPro"/>
</dbReference>
<dbReference type="PRINTS" id="PR00837">
    <property type="entry name" value="V5TPXLIKE"/>
</dbReference>
<gene>
    <name evidence="3" type="ORF">TTHERM_000653758</name>
</gene>
<evidence type="ECO:0000259" key="2">
    <source>
        <dbReference type="SMART" id="SM00198"/>
    </source>
</evidence>
<dbReference type="InParanoid" id="W7XE57"/>
<dbReference type="SUPFAM" id="SSF55797">
    <property type="entry name" value="PR-1-like"/>
    <property type="match status" value="1"/>
</dbReference>
<feature type="domain" description="SCP" evidence="2">
    <location>
        <begin position="31"/>
        <end position="184"/>
    </location>
</feature>
<dbReference type="InterPro" id="IPR014044">
    <property type="entry name" value="CAP_dom"/>
</dbReference>
<dbReference type="KEGG" id="tet:TTHERM_000653758"/>
<evidence type="ECO:0000313" key="4">
    <source>
        <dbReference type="Proteomes" id="UP000009168"/>
    </source>
</evidence>
<dbReference type="AlphaFoldDB" id="W7XE57"/>
<accession>W7XE57</accession>
<dbReference type="EMBL" id="GG662720">
    <property type="protein sequence ID" value="EWS74818.1"/>
    <property type="molecule type" value="Genomic_DNA"/>
</dbReference>
<dbReference type="Gene3D" id="3.40.33.10">
    <property type="entry name" value="CAP"/>
    <property type="match status" value="1"/>
</dbReference>
<dbReference type="PANTHER" id="PTHR10334">
    <property type="entry name" value="CYSTEINE-RICH SECRETORY PROTEIN-RELATED"/>
    <property type="match status" value="1"/>
</dbReference>
<dbReference type="CDD" id="cd05380">
    <property type="entry name" value="CAP_euk"/>
    <property type="match status" value="1"/>
</dbReference>
<dbReference type="OrthoDB" id="289431at2759"/>
<dbReference type="PRINTS" id="PR00838">
    <property type="entry name" value="V5ALLERGEN"/>
</dbReference>
<dbReference type="Proteomes" id="UP000009168">
    <property type="component" value="Unassembled WGS sequence"/>
</dbReference>
<dbReference type="Pfam" id="PF00188">
    <property type="entry name" value="CAP"/>
    <property type="match status" value="1"/>
</dbReference>
<dbReference type="RefSeq" id="XP_012652649.1">
    <property type="nucleotide sequence ID" value="XM_012797195.1"/>
</dbReference>
<dbReference type="GeneID" id="24440041"/>
<dbReference type="PROSITE" id="PS01009">
    <property type="entry name" value="CRISP_1"/>
    <property type="match status" value="1"/>
</dbReference>
<organism evidence="3 4">
    <name type="scientific">Tetrahymena thermophila (strain SB210)</name>
    <dbReference type="NCBI Taxonomy" id="312017"/>
    <lineage>
        <taxon>Eukaryota</taxon>
        <taxon>Sar</taxon>
        <taxon>Alveolata</taxon>
        <taxon>Ciliophora</taxon>
        <taxon>Intramacronucleata</taxon>
        <taxon>Oligohymenophorea</taxon>
        <taxon>Hymenostomatida</taxon>
        <taxon>Tetrahymenina</taxon>
        <taxon>Tetrahymenidae</taxon>
        <taxon>Tetrahymena</taxon>
    </lineage>
</organism>
<dbReference type="InterPro" id="IPR018244">
    <property type="entry name" value="Allrgn_V5/Tpx1_CS"/>
</dbReference>
<feature type="signal peptide" evidence="1">
    <location>
        <begin position="1"/>
        <end position="19"/>
    </location>
</feature>
<keyword evidence="4" id="KW-1185">Reference proteome</keyword>
<dbReference type="InterPro" id="IPR002413">
    <property type="entry name" value="V5_allergen-like"/>
</dbReference>
<keyword evidence="1" id="KW-0732">Signal</keyword>
<dbReference type="SMART" id="SM00198">
    <property type="entry name" value="SCP"/>
    <property type="match status" value="1"/>
</dbReference>
<protein>
    <submittedName>
        <fullName evidence="3">SCP-like extracellular protein</fullName>
    </submittedName>
</protein>
<name>W7XE57_TETTS</name>
<reference evidence="4" key="1">
    <citation type="journal article" date="2006" name="PLoS Biol.">
        <title>Macronuclear genome sequence of the ciliate Tetrahymena thermophila, a model eukaryote.</title>
        <authorList>
            <person name="Eisen J.A."/>
            <person name="Coyne R.S."/>
            <person name="Wu M."/>
            <person name="Wu D."/>
            <person name="Thiagarajan M."/>
            <person name="Wortman J.R."/>
            <person name="Badger J.H."/>
            <person name="Ren Q."/>
            <person name="Amedeo P."/>
            <person name="Jones K.M."/>
            <person name="Tallon L.J."/>
            <person name="Delcher A.L."/>
            <person name="Salzberg S.L."/>
            <person name="Silva J.C."/>
            <person name="Haas B.J."/>
            <person name="Majoros W.H."/>
            <person name="Farzad M."/>
            <person name="Carlton J.M."/>
            <person name="Smith R.K. Jr."/>
            <person name="Garg J."/>
            <person name="Pearlman R.E."/>
            <person name="Karrer K.M."/>
            <person name="Sun L."/>
            <person name="Manning G."/>
            <person name="Elde N.C."/>
            <person name="Turkewitz A.P."/>
            <person name="Asai D.J."/>
            <person name="Wilkes D.E."/>
            <person name="Wang Y."/>
            <person name="Cai H."/>
            <person name="Collins K."/>
            <person name="Stewart B.A."/>
            <person name="Lee S.R."/>
            <person name="Wilamowska K."/>
            <person name="Weinberg Z."/>
            <person name="Ruzzo W.L."/>
            <person name="Wloga D."/>
            <person name="Gaertig J."/>
            <person name="Frankel J."/>
            <person name="Tsao C.-C."/>
            <person name="Gorovsky M.A."/>
            <person name="Keeling P.J."/>
            <person name="Waller R.F."/>
            <person name="Patron N.J."/>
            <person name="Cherry J.M."/>
            <person name="Stover N.A."/>
            <person name="Krieger C.J."/>
            <person name="del Toro C."/>
            <person name="Ryder H.F."/>
            <person name="Williamson S.C."/>
            <person name="Barbeau R.A."/>
            <person name="Hamilton E.P."/>
            <person name="Orias E."/>
        </authorList>
    </citation>
    <scope>NUCLEOTIDE SEQUENCE [LARGE SCALE GENOMIC DNA]</scope>
    <source>
        <strain evidence="4">SB210</strain>
    </source>
</reference>
<dbReference type="InterPro" id="IPR035940">
    <property type="entry name" value="CAP_sf"/>
</dbReference>
<feature type="chain" id="PRO_5004903664" evidence="1">
    <location>
        <begin position="20"/>
        <end position="252"/>
    </location>
</feature>
<dbReference type="InterPro" id="IPR001283">
    <property type="entry name" value="CRISP-related"/>
</dbReference>
<evidence type="ECO:0000313" key="3">
    <source>
        <dbReference type="EMBL" id="EWS74818.1"/>
    </source>
</evidence>
<proteinExistence type="predicted"/>